<evidence type="ECO:0000313" key="9">
    <source>
        <dbReference type="Proteomes" id="UP000461595"/>
    </source>
</evidence>
<comment type="caution">
    <text evidence="8">The sequence shown here is derived from an EMBL/GenBank/DDBJ whole genome shotgun (WGS) entry which is preliminary data.</text>
</comment>
<dbReference type="EMBL" id="WSRS01000074">
    <property type="protein sequence ID" value="MVX59465.1"/>
    <property type="molecule type" value="Genomic_DNA"/>
</dbReference>
<dbReference type="HAMAP" id="MF_01420">
    <property type="entry name" value="HTH_type_WhiA"/>
    <property type="match status" value="1"/>
</dbReference>
<dbReference type="NCBIfam" id="TIGR00647">
    <property type="entry name" value="DNA_bind_WhiA"/>
    <property type="match status" value="1"/>
</dbReference>
<dbReference type="Proteomes" id="UP000461595">
    <property type="component" value="Unassembled WGS sequence"/>
</dbReference>
<name>A0A7X3G9H7_9STRE</name>
<dbReference type="RefSeq" id="WP_160333239.1">
    <property type="nucleotide sequence ID" value="NZ_WSRS01000074.1"/>
</dbReference>
<protein>
    <recommendedName>
        <fullName evidence="4">Probable cell division protein WhiA</fullName>
    </recommendedName>
</protein>
<evidence type="ECO:0000313" key="8">
    <source>
        <dbReference type="EMBL" id="MVX59465.1"/>
    </source>
</evidence>
<dbReference type="Pfam" id="PF10298">
    <property type="entry name" value="WhiA_N"/>
    <property type="match status" value="1"/>
</dbReference>
<keyword evidence="3 4" id="KW-0131">Cell cycle</keyword>
<keyword evidence="1 4" id="KW-0132">Cell division</keyword>
<sequence length="305" mass="34468">MSFTTTIKEEILALPDRHPAELAALIKLSGSLGLSREGLTLSVSTENAKIARFIYEFLLEWFDIRSDIRHHQKTNLRKNRVYTVFMDHGVKELLDILGLSPAFFEQETGLPVSIMDHDNAARAYLRGAFLASGSMRDPDSGQYQLEIASVYVDHAQDLRQLMQDFLLDAKVLERKRGAITYIQRAEDLMDFLIIIGALEAMEQLGEIKLMRETRNDLNRANNAETANIARTVKASMKTINNISKIIDHVGLETLSPELQEVARSRIAHPEYSLQELADSLSTPLTKSGLNHRLRKLNKIAEEIPE</sequence>
<dbReference type="PANTHER" id="PTHR37307">
    <property type="entry name" value="CELL DIVISION PROTEIN WHIA-RELATED"/>
    <property type="match status" value="1"/>
</dbReference>
<reference evidence="8 9" key="1">
    <citation type="submission" date="2019-12" db="EMBL/GenBank/DDBJ databases">
        <title>Microbes associate with the intestines of laboratory mice.</title>
        <authorList>
            <person name="Navarre W."/>
            <person name="Wong E."/>
        </authorList>
    </citation>
    <scope>NUCLEOTIDE SEQUENCE [LARGE SCALE GENOMIC DNA]</scope>
    <source>
        <strain evidence="8 9">NM51_B2-22</strain>
    </source>
</reference>
<evidence type="ECO:0000256" key="4">
    <source>
        <dbReference type="HAMAP-Rule" id="MF_01420"/>
    </source>
</evidence>
<proteinExistence type="inferred from homology"/>
<dbReference type="GO" id="GO:0003677">
    <property type="term" value="F:DNA binding"/>
    <property type="evidence" value="ECO:0007669"/>
    <property type="project" value="UniProtKB-UniRule"/>
</dbReference>
<dbReference type="GO" id="GO:0051301">
    <property type="term" value="P:cell division"/>
    <property type="evidence" value="ECO:0007669"/>
    <property type="project" value="UniProtKB-UniRule"/>
</dbReference>
<organism evidence="8 9">
    <name type="scientific">Streptococcus danieliae</name>
    <dbReference type="NCBI Taxonomy" id="747656"/>
    <lineage>
        <taxon>Bacteria</taxon>
        <taxon>Bacillati</taxon>
        <taxon>Bacillota</taxon>
        <taxon>Bacilli</taxon>
        <taxon>Lactobacillales</taxon>
        <taxon>Streptococcaceae</taxon>
        <taxon>Streptococcus</taxon>
    </lineage>
</organism>
<evidence type="ECO:0000256" key="3">
    <source>
        <dbReference type="ARBA" id="ARBA00023306"/>
    </source>
</evidence>
<dbReference type="InterPro" id="IPR039518">
    <property type="entry name" value="WhiA_LAGLIDADG_dom"/>
</dbReference>
<dbReference type="InterPro" id="IPR023054">
    <property type="entry name" value="Sporulation_regulator_WhiA_C"/>
</dbReference>
<dbReference type="Pfam" id="PF02650">
    <property type="entry name" value="HTH_WhiA"/>
    <property type="match status" value="1"/>
</dbReference>
<keyword evidence="2 4" id="KW-0238">DNA-binding</keyword>
<gene>
    <name evidence="4 8" type="primary">whiA</name>
    <name evidence="8" type="ORF">E5983_07450</name>
</gene>
<dbReference type="OrthoDB" id="401278at2"/>
<evidence type="ECO:0000256" key="1">
    <source>
        <dbReference type="ARBA" id="ARBA00022618"/>
    </source>
</evidence>
<feature type="domain" description="Sporulation regulator WhiA C-terminal" evidence="5">
    <location>
        <begin position="218"/>
        <end position="300"/>
    </location>
</feature>
<dbReference type="GO" id="GO:0043937">
    <property type="term" value="P:regulation of sporulation"/>
    <property type="evidence" value="ECO:0007669"/>
    <property type="project" value="InterPro"/>
</dbReference>
<comment type="similarity">
    <text evidence="4">Belongs to the WhiA family.</text>
</comment>
<evidence type="ECO:0000256" key="2">
    <source>
        <dbReference type="ARBA" id="ARBA00023125"/>
    </source>
</evidence>
<feature type="domain" description="Sporulation transcription regulator WhiA N-terminal" evidence="6">
    <location>
        <begin position="20"/>
        <end position="99"/>
    </location>
</feature>
<dbReference type="AlphaFoldDB" id="A0A7X3G9H7"/>
<dbReference type="SUPFAM" id="SSF55608">
    <property type="entry name" value="Homing endonucleases"/>
    <property type="match status" value="1"/>
</dbReference>
<dbReference type="Gene3D" id="3.10.28.10">
    <property type="entry name" value="Homing endonucleases"/>
    <property type="match status" value="1"/>
</dbReference>
<dbReference type="Pfam" id="PF14527">
    <property type="entry name" value="LAGLIDADG_WhiA"/>
    <property type="match status" value="1"/>
</dbReference>
<dbReference type="InterPro" id="IPR018478">
    <property type="entry name" value="Sporu_reg_WhiA_N_dom"/>
</dbReference>
<comment type="function">
    <text evidence="4">Involved in cell division and chromosome segregation.</text>
</comment>
<evidence type="ECO:0000259" key="5">
    <source>
        <dbReference type="Pfam" id="PF02650"/>
    </source>
</evidence>
<evidence type="ECO:0000259" key="6">
    <source>
        <dbReference type="Pfam" id="PF10298"/>
    </source>
</evidence>
<feature type="domain" description="WhiA LAGLIDADG-like" evidence="7">
    <location>
        <begin position="122"/>
        <end position="214"/>
    </location>
</feature>
<dbReference type="InterPro" id="IPR003802">
    <property type="entry name" value="Sporulation_regulator_WhiA"/>
</dbReference>
<accession>A0A7X3G9H7</accession>
<dbReference type="InterPro" id="IPR027434">
    <property type="entry name" value="Homing_endonucl"/>
</dbReference>
<dbReference type="PANTHER" id="PTHR37307:SF1">
    <property type="entry name" value="CELL DIVISION PROTEIN WHIA-RELATED"/>
    <property type="match status" value="1"/>
</dbReference>
<evidence type="ECO:0000259" key="7">
    <source>
        <dbReference type="Pfam" id="PF14527"/>
    </source>
</evidence>